<proteinExistence type="predicted"/>
<dbReference type="RefSeq" id="XP_009032304.1">
    <property type="nucleotide sequence ID" value="XM_009034056.1"/>
</dbReference>
<dbReference type="SUPFAM" id="SSF109905">
    <property type="entry name" value="Surp module (SWAP domain)"/>
    <property type="match status" value="1"/>
</dbReference>
<accession>F0XVQ8</accession>
<dbReference type="PROSITE" id="PS50102">
    <property type="entry name" value="RRM"/>
    <property type="match status" value="1"/>
</dbReference>
<feature type="domain" description="SURP motif" evidence="4">
    <location>
        <begin position="170"/>
        <end position="213"/>
    </location>
</feature>
<evidence type="ECO:0000256" key="2">
    <source>
        <dbReference type="SAM" id="MobiDB-lite"/>
    </source>
</evidence>
<dbReference type="AlphaFoldDB" id="F0XVQ8"/>
<dbReference type="SMART" id="SM00360">
    <property type="entry name" value="RRM"/>
    <property type="match status" value="1"/>
</dbReference>
<dbReference type="Gene3D" id="3.30.70.330">
    <property type="match status" value="1"/>
</dbReference>
<dbReference type="KEGG" id="aaf:AURANDRAFT_18917"/>
<feature type="region of interest" description="Disordered" evidence="2">
    <location>
        <begin position="15"/>
        <end position="41"/>
    </location>
</feature>
<evidence type="ECO:0000259" key="4">
    <source>
        <dbReference type="PROSITE" id="PS50128"/>
    </source>
</evidence>
<evidence type="ECO:0000313" key="5">
    <source>
        <dbReference type="EMBL" id="EGB12644.1"/>
    </source>
</evidence>
<evidence type="ECO:0000256" key="1">
    <source>
        <dbReference type="PROSITE-ProRule" id="PRU00176"/>
    </source>
</evidence>
<reference evidence="5 6" key="1">
    <citation type="journal article" date="2011" name="Proc. Natl. Acad. Sci. U.S.A.">
        <title>Niche of harmful alga Aureococcus anophagefferens revealed through ecogenomics.</title>
        <authorList>
            <person name="Gobler C.J."/>
            <person name="Berry D.L."/>
            <person name="Dyhrman S.T."/>
            <person name="Wilhelm S.W."/>
            <person name="Salamov A."/>
            <person name="Lobanov A.V."/>
            <person name="Zhang Y."/>
            <person name="Collier J.L."/>
            <person name="Wurch L.L."/>
            <person name="Kustka A.B."/>
            <person name="Dill B.D."/>
            <person name="Shah M."/>
            <person name="VerBerkmoes N.C."/>
            <person name="Kuo A."/>
            <person name="Terry A."/>
            <person name="Pangilinan J."/>
            <person name="Lindquist E.A."/>
            <person name="Lucas S."/>
            <person name="Paulsen I.T."/>
            <person name="Hattenrath-Lehmann T.K."/>
            <person name="Talmage S.C."/>
            <person name="Walker E.A."/>
            <person name="Koch F."/>
            <person name="Burson A.M."/>
            <person name="Marcoval M.A."/>
            <person name="Tang Y.Z."/>
            <person name="Lecleir G.R."/>
            <person name="Coyne K.J."/>
            <person name="Berg G.M."/>
            <person name="Bertrand E.M."/>
            <person name="Saito M.A."/>
            <person name="Gladyshev V.N."/>
            <person name="Grigoriev I.V."/>
        </authorList>
    </citation>
    <scope>NUCLEOTIDE SEQUENCE [LARGE SCALE GENOMIC DNA]</scope>
    <source>
        <strain evidence="6">CCMP 1984</strain>
    </source>
</reference>
<name>F0XVQ8_AURAN</name>
<dbReference type="Proteomes" id="UP000002729">
    <property type="component" value="Unassembled WGS sequence"/>
</dbReference>
<gene>
    <name evidence="5" type="ORF">AURANDRAFT_18917</name>
</gene>
<sequence length="215" mass="23779">MDEFLDELKKRETLRSFGADVDGPAPPRAAPPAYEGRTEGTGYQGTTNLCVNNLAATVTEEKLMQVFGAFGDIFSVKVMWPRSEDERRRGRNRGFVSFRTREDADEALNALDETSIEGVRIARTRWDAPPDSALEAALESTGDDATDAAVFQASAKIIVVAPPDERTRRLVDATALFTAADGRAFEEFVRVQEGANPEFAFLSLADSDDGRYYRW</sequence>
<feature type="domain" description="RRM" evidence="3">
    <location>
        <begin position="47"/>
        <end position="121"/>
    </location>
</feature>
<organism evidence="6">
    <name type="scientific">Aureococcus anophagefferens</name>
    <name type="common">Harmful bloom alga</name>
    <dbReference type="NCBI Taxonomy" id="44056"/>
    <lineage>
        <taxon>Eukaryota</taxon>
        <taxon>Sar</taxon>
        <taxon>Stramenopiles</taxon>
        <taxon>Ochrophyta</taxon>
        <taxon>Pelagophyceae</taxon>
        <taxon>Pelagomonadales</taxon>
        <taxon>Pelagomonadaceae</taxon>
        <taxon>Aureococcus</taxon>
    </lineage>
</organism>
<dbReference type="GO" id="GO:0006396">
    <property type="term" value="P:RNA processing"/>
    <property type="evidence" value="ECO:0007669"/>
    <property type="project" value="InterPro"/>
</dbReference>
<protein>
    <recommendedName>
        <fullName evidence="7">RRM domain-containing protein</fullName>
    </recommendedName>
</protein>
<dbReference type="eggNOG" id="KOG0151">
    <property type="taxonomic scope" value="Eukaryota"/>
</dbReference>
<dbReference type="Gene3D" id="1.10.10.790">
    <property type="entry name" value="Surp module"/>
    <property type="match status" value="1"/>
</dbReference>
<dbReference type="OrthoDB" id="204949at2759"/>
<dbReference type="InterPro" id="IPR000061">
    <property type="entry name" value="Surp"/>
</dbReference>
<dbReference type="PROSITE" id="PS50128">
    <property type="entry name" value="SURP"/>
    <property type="match status" value="1"/>
</dbReference>
<evidence type="ECO:0008006" key="7">
    <source>
        <dbReference type="Google" id="ProtNLM"/>
    </source>
</evidence>
<evidence type="ECO:0000313" key="6">
    <source>
        <dbReference type="Proteomes" id="UP000002729"/>
    </source>
</evidence>
<dbReference type="PANTHER" id="PTHR23140">
    <property type="entry name" value="RNA PROCESSING PROTEIN LD23810P"/>
    <property type="match status" value="1"/>
</dbReference>
<dbReference type="InterPro" id="IPR000504">
    <property type="entry name" value="RRM_dom"/>
</dbReference>
<keyword evidence="1" id="KW-0694">RNA-binding</keyword>
<dbReference type="InterPro" id="IPR035967">
    <property type="entry name" value="SWAP/Surp_sf"/>
</dbReference>
<dbReference type="GeneID" id="20219057"/>
<dbReference type="InterPro" id="IPR012677">
    <property type="entry name" value="Nucleotide-bd_a/b_plait_sf"/>
</dbReference>
<dbReference type="Pfam" id="PF00076">
    <property type="entry name" value="RRM_1"/>
    <property type="match status" value="1"/>
</dbReference>
<dbReference type="GO" id="GO:0005634">
    <property type="term" value="C:nucleus"/>
    <property type="evidence" value="ECO:0007669"/>
    <property type="project" value="TreeGrafter"/>
</dbReference>
<dbReference type="GO" id="GO:0003723">
    <property type="term" value="F:RNA binding"/>
    <property type="evidence" value="ECO:0007669"/>
    <property type="project" value="UniProtKB-UniRule"/>
</dbReference>
<dbReference type="InterPro" id="IPR051485">
    <property type="entry name" value="SR-CTD_assoc_factor"/>
</dbReference>
<dbReference type="Pfam" id="PF01805">
    <property type="entry name" value="Surp"/>
    <property type="match status" value="1"/>
</dbReference>
<dbReference type="PANTHER" id="PTHR23140:SF0">
    <property type="entry name" value="U2 SNRNP-ASSOCIATED SURP MOTIF-CONTAINING PROTEIN"/>
    <property type="match status" value="1"/>
</dbReference>
<dbReference type="EMBL" id="GL833120">
    <property type="protein sequence ID" value="EGB12644.1"/>
    <property type="molecule type" value="Genomic_DNA"/>
</dbReference>
<evidence type="ECO:0000259" key="3">
    <source>
        <dbReference type="PROSITE" id="PS50102"/>
    </source>
</evidence>
<dbReference type="SUPFAM" id="SSF54928">
    <property type="entry name" value="RNA-binding domain, RBD"/>
    <property type="match status" value="1"/>
</dbReference>
<dbReference type="InParanoid" id="F0XVQ8"/>
<feature type="non-terminal residue" evidence="5">
    <location>
        <position position="215"/>
    </location>
</feature>
<keyword evidence="6" id="KW-1185">Reference proteome</keyword>
<dbReference type="InterPro" id="IPR035979">
    <property type="entry name" value="RBD_domain_sf"/>
</dbReference>